<dbReference type="EC" id="2.7.13.3" evidence="2"/>
<dbReference type="InterPro" id="IPR004358">
    <property type="entry name" value="Sig_transdc_His_kin-like_C"/>
</dbReference>
<feature type="domain" description="PAC" evidence="7">
    <location>
        <begin position="1616"/>
        <end position="1668"/>
    </location>
</feature>
<dbReference type="Pfam" id="PF13191">
    <property type="entry name" value="AAA_16"/>
    <property type="match status" value="1"/>
</dbReference>
<dbReference type="SMART" id="SM00220">
    <property type="entry name" value="S_TKc"/>
    <property type="match status" value="1"/>
</dbReference>
<organism evidence="8 9">
    <name type="scientific">Cupriavidus basilensis OR16</name>
    <dbReference type="NCBI Taxonomy" id="1127483"/>
    <lineage>
        <taxon>Bacteria</taxon>
        <taxon>Pseudomonadati</taxon>
        <taxon>Pseudomonadota</taxon>
        <taxon>Betaproteobacteria</taxon>
        <taxon>Burkholderiales</taxon>
        <taxon>Burkholderiaceae</taxon>
        <taxon>Cupriavidus</taxon>
    </lineage>
</organism>
<dbReference type="PROSITE" id="PS00108">
    <property type="entry name" value="PROTEIN_KINASE_ST"/>
    <property type="match status" value="1"/>
</dbReference>
<dbReference type="Pfam" id="PF13426">
    <property type="entry name" value="PAS_9"/>
    <property type="match status" value="2"/>
</dbReference>
<dbReference type="Pfam" id="PF08447">
    <property type="entry name" value="PAS_3"/>
    <property type="match status" value="1"/>
</dbReference>
<dbReference type="SUPFAM" id="SSF55785">
    <property type="entry name" value="PYP-like sensor domain (PAS domain)"/>
    <property type="match status" value="3"/>
</dbReference>
<dbReference type="InterPro" id="IPR008271">
    <property type="entry name" value="Ser/Thr_kinase_AS"/>
</dbReference>
<evidence type="ECO:0000256" key="1">
    <source>
        <dbReference type="ARBA" id="ARBA00000085"/>
    </source>
</evidence>
<evidence type="ECO:0000313" key="9">
    <source>
        <dbReference type="Proteomes" id="UP000005808"/>
    </source>
</evidence>
<dbReference type="Pfam" id="PF00069">
    <property type="entry name" value="Pkinase"/>
    <property type="match status" value="1"/>
</dbReference>
<dbReference type="InterPro" id="IPR027417">
    <property type="entry name" value="P-loop_NTPase"/>
</dbReference>
<dbReference type="OrthoDB" id="9801841at2"/>
<keyword evidence="8" id="KW-0808">Transferase</keyword>
<dbReference type="PROSITE" id="PS50113">
    <property type="entry name" value="PAC"/>
    <property type="match status" value="3"/>
</dbReference>
<reference evidence="8 9" key="1">
    <citation type="journal article" date="2012" name="J. Bacteriol.">
        <title>De Novo Genome Project of Cupriavidus basilensis OR16.</title>
        <authorList>
            <person name="Cserhati M."/>
            <person name="Kriszt B."/>
            <person name="Szoboszlay S."/>
            <person name="Toth A."/>
            <person name="Szabo I."/>
            <person name="Tancsics A."/>
            <person name="Nagy I."/>
            <person name="Horvath B."/>
            <person name="Nagy I."/>
            <person name="Kukolya J."/>
        </authorList>
    </citation>
    <scope>NUCLEOTIDE SEQUENCE [LARGE SCALE GENOMIC DNA]</scope>
    <source>
        <strain evidence="8 9">OR16</strain>
    </source>
</reference>
<dbReference type="InterPro" id="IPR011009">
    <property type="entry name" value="Kinase-like_dom_sf"/>
</dbReference>
<evidence type="ECO:0000259" key="5">
    <source>
        <dbReference type="PROSITE" id="PS50109"/>
    </source>
</evidence>
<dbReference type="InterPro" id="IPR041664">
    <property type="entry name" value="AAA_16"/>
</dbReference>
<dbReference type="SUPFAM" id="SSF55781">
    <property type="entry name" value="GAF domain-like"/>
    <property type="match status" value="3"/>
</dbReference>
<dbReference type="InterPro" id="IPR036097">
    <property type="entry name" value="HisK_dim/P_sf"/>
</dbReference>
<dbReference type="Gene3D" id="2.10.70.100">
    <property type="match status" value="1"/>
</dbReference>
<dbReference type="GO" id="GO:0005524">
    <property type="term" value="F:ATP binding"/>
    <property type="evidence" value="ECO:0007669"/>
    <property type="project" value="InterPro"/>
</dbReference>
<evidence type="ECO:0000259" key="6">
    <source>
        <dbReference type="PROSITE" id="PS50112"/>
    </source>
</evidence>
<dbReference type="PROSITE" id="PS50112">
    <property type="entry name" value="PAS"/>
    <property type="match status" value="3"/>
</dbReference>
<dbReference type="RefSeq" id="WP_006157470.1">
    <property type="nucleotide sequence ID" value="NZ_AHJE01000019.1"/>
</dbReference>
<dbReference type="PROSITE" id="PS50011">
    <property type="entry name" value="PROTEIN_KINASE_DOM"/>
    <property type="match status" value="1"/>
</dbReference>
<dbReference type="SUPFAM" id="SSF48452">
    <property type="entry name" value="TPR-like"/>
    <property type="match status" value="1"/>
</dbReference>
<dbReference type="SMART" id="SM00065">
    <property type="entry name" value="GAF"/>
    <property type="match status" value="3"/>
</dbReference>
<dbReference type="InterPro" id="IPR003594">
    <property type="entry name" value="HATPase_dom"/>
</dbReference>
<dbReference type="InterPro" id="IPR003661">
    <property type="entry name" value="HisK_dim/P_dom"/>
</dbReference>
<dbReference type="PANTHER" id="PTHR43642">
    <property type="entry name" value="HYBRID SIGNAL TRANSDUCTION HISTIDINE KINASE G"/>
    <property type="match status" value="1"/>
</dbReference>
<dbReference type="SUPFAM" id="SSF47384">
    <property type="entry name" value="Homodimeric domain of signal transducing histidine kinase"/>
    <property type="match status" value="1"/>
</dbReference>
<feature type="domain" description="PAC" evidence="7">
    <location>
        <begin position="1490"/>
        <end position="1539"/>
    </location>
</feature>
<dbReference type="PATRIC" id="fig|1127483.3.peg.1753"/>
<dbReference type="SUPFAM" id="SSF52540">
    <property type="entry name" value="P-loop containing nucleoside triphosphate hydrolases"/>
    <property type="match status" value="1"/>
</dbReference>
<dbReference type="InterPro" id="IPR013655">
    <property type="entry name" value="PAS_fold_3"/>
</dbReference>
<evidence type="ECO:0000256" key="3">
    <source>
        <dbReference type="ARBA" id="ARBA00022553"/>
    </source>
</evidence>
<dbReference type="Proteomes" id="UP000005808">
    <property type="component" value="Unassembled WGS sequence"/>
</dbReference>
<dbReference type="GO" id="GO:0009882">
    <property type="term" value="F:blue light photoreceptor activity"/>
    <property type="evidence" value="ECO:0007669"/>
    <property type="project" value="UniProtKB-ARBA"/>
</dbReference>
<feature type="domain" description="PAS" evidence="6">
    <location>
        <begin position="1845"/>
        <end position="1890"/>
    </location>
</feature>
<dbReference type="InterPro" id="IPR000719">
    <property type="entry name" value="Prot_kinase_dom"/>
</dbReference>
<dbReference type="SUPFAM" id="SSF55874">
    <property type="entry name" value="ATPase domain of HSP90 chaperone/DNA topoisomerase II/histidine kinase"/>
    <property type="match status" value="1"/>
</dbReference>
<keyword evidence="3" id="KW-0597">Phosphoprotein</keyword>
<evidence type="ECO:0000256" key="2">
    <source>
        <dbReference type="ARBA" id="ARBA00012438"/>
    </source>
</evidence>
<dbReference type="InterPro" id="IPR000014">
    <property type="entry name" value="PAS"/>
</dbReference>
<dbReference type="Gene3D" id="3.30.450.20">
    <property type="entry name" value="PAS domain"/>
    <property type="match status" value="3"/>
</dbReference>
<dbReference type="SMART" id="SM00387">
    <property type="entry name" value="HATPase_c"/>
    <property type="match status" value="1"/>
</dbReference>
<comment type="catalytic activity">
    <reaction evidence="1">
        <text>ATP + protein L-histidine = ADP + protein N-phospho-L-histidine.</text>
        <dbReference type="EC" id="2.7.13.3"/>
    </reaction>
</comment>
<dbReference type="SMART" id="SM00091">
    <property type="entry name" value="PAS"/>
    <property type="match status" value="3"/>
</dbReference>
<dbReference type="Gene3D" id="1.10.510.10">
    <property type="entry name" value="Transferase(Phosphotransferase) domain 1"/>
    <property type="match status" value="1"/>
</dbReference>
<dbReference type="Pfam" id="PF01590">
    <property type="entry name" value="GAF"/>
    <property type="match status" value="1"/>
</dbReference>
<evidence type="ECO:0000259" key="4">
    <source>
        <dbReference type="PROSITE" id="PS50011"/>
    </source>
</evidence>
<dbReference type="InterPro" id="IPR036890">
    <property type="entry name" value="HATPase_C_sf"/>
</dbReference>
<dbReference type="InterPro" id="IPR029016">
    <property type="entry name" value="GAF-like_dom_sf"/>
</dbReference>
<dbReference type="InterPro" id="IPR001610">
    <property type="entry name" value="PAC"/>
</dbReference>
<dbReference type="Gene3D" id="1.10.287.130">
    <property type="match status" value="1"/>
</dbReference>
<comment type="caution">
    <text evidence="8">The sequence shown here is derived from an EMBL/GenBank/DDBJ whole genome shotgun (WGS) entry which is preliminary data.</text>
</comment>
<feature type="domain" description="PAC" evidence="7">
    <location>
        <begin position="1917"/>
        <end position="1967"/>
    </location>
</feature>
<accession>H1S243</accession>
<dbReference type="InterPro" id="IPR053159">
    <property type="entry name" value="Hybrid_Histidine_Kinase"/>
</dbReference>
<dbReference type="InterPro" id="IPR003018">
    <property type="entry name" value="GAF"/>
</dbReference>
<feature type="domain" description="PAS" evidence="6">
    <location>
        <begin position="1414"/>
        <end position="1486"/>
    </location>
</feature>
<feature type="domain" description="Histidine kinase" evidence="5">
    <location>
        <begin position="2153"/>
        <end position="2367"/>
    </location>
</feature>
<dbReference type="GO" id="GO:0000155">
    <property type="term" value="F:phosphorelay sensor kinase activity"/>
    <property type="evidence" value="ECO:0007669"/>
    <property type="project" value="InterPro"/>
</dbReference>
<dbReference type="SMART" id="SM00388">
    <property type="entry name" value="HisKA"/>
    <property type="match status" value="1"/>
</dbReference>
<dbReference type="CDD" id="cd00130">
    <property type="entry name" value="PAS"/>
    <property type="match status" value="3"/>
</dbReference>
<dbReference type="Pfam" id="PF02518">
    <property type="entry name" value="HATPase_c"/>
    <property type="match status" value="1"/>
</dbReference>
<dbReference type="PANTHER" id="PTHR43642:SF1">
    <property type="entry name" value="HYBRID SIGNAL TRANSDUCTION HISTIDINE KINASE G"/>
    <property type="match status" value="1"/>
</dbReference>
<dbReference type="Gene3D" id="3.40.50.300">
    <property type="entry name" value="P-loop containing nucleotide triphosphate hydrolases"/>
    <property type="match status" value="1"/>
</dbReference>
<proteinExistence type="predicted"/>
<dbReference type="SUPFAM" id="SSF56112">
    <property type="entry name" value="Protein kinase-like (PK-like)"/>
    <property type="match status" value="1"/>
</dbReference>
<sequence length="2371" mass="262557">MNPIELDAVHAPCLHERDRIALAPEDDGCKPLESLLDAPMYSGIFLRLAIGIASALGEVHQGGLVHRDVKPANILVNPDSGEVRLTGFGLASRLARERQRSEPPESIAGTLAYMAPEQTGRMSRSVDSRSDLYAFGVTLYQMLTGYLPFAAADPMEWIHCHIAREAVPPQERVDHVAPVLSAIVMKLLAKTAEERYQTAAGVEADLRRCLAQWETERRIGEFPLGERDMPDQLMIPEKLYGRSREVETLLAAFEHIVENGAPELVLVSGYSGIGKSAIVNELHQALVPSRGLFAAGKFDQYKRDMPYSTLAQAFRSLLRPLLGKSEAELGPWRDALREALGSNAGLVVDLVPEVELIIGAQPPVPDLPPRDAQRRVQLALSRFIGVFARPEHPLVLFLDDLQWIDAATLDLLEDLLTRSRPQNLMLIGAYRDNEVNSAHPLTCKLDAIKTAGGALVEIKLAPLAQDHLEQLIADALRCGPERATPLAQLVLDKTAGNPFFAIQFISSLAEEGMLSFDHDAARWSWDLDRIHTKGYTDNVVELMVGKLNRLPIGTQQVLQTLACLGNDAALVLLETVSQRPRGEFQKRLQEAIRAGLISCTEDSCSFVHDRVQEAAYSLIPEDARAQIHLRIGRLLTACLPPEKLPEMIFEIVNQLNRGAPLITSQDERERLAELNLIAGKRAKASSAYASALTYLSAGTVLIGEDSWERRQELAFALELHGADCELWTGALPSAEERLAALATRAADTVQRAAVASRRVDLYTMLGASDRAVAVGLEYLRHVGIDWAAHPTQLEACREYDRIWTLVGRRAIEDLIDLPLMKDPESLATLDVLTTLGPPTLHTDENLYALTTCRAVNLSLERGNSDAAPAHYAAVGLIAGDRFGHYDAGYRLGKMACDLTERRGLRRLGGKTYSVFALLVPWTRPLRESVDPARRAFQMANEQGDPTFAAYACRKISPILLALGDPLDRVEREAEHGLEFARTVGFEYAADMIFAPLALVRTLRGETAKFGSLEVGPFTERSFEARLTGHPALALPECFYWIRKLQAGFFAGDYASAIDAAEKAERCFSTSASLSVMLLERADYHFYAALSRAACCEPMGPDPYAKYRDALSTHDRQLRAWAENCPQNFEDRALLVGAEIARIKGRLPDAMDLYERAIRSARSNGFVQNEALSYELAARCYAARGLEEIAHLYLGNARRAYLRWGAYGKVRQLDQLFPGLRQDRQDDRAPGPAGTIDAPVEDLDLATVIKVSQAVSSEIVPEKLIESLLRTAIEHAGAERGLLIRPRDSEFLIQAEAKTCGNSVTVNLRETPISADALPESVVRYAARTREIVILDDTSVPSPHSNDAYIGAQGVRSVLCLPLMKQGALVGLLYLENRLAPGFFTPGRIAVLKVLASQAAISLENSGLYRELQKREAEIRRLVDANIVGILMVDREGRILEANDAFLRIVGYQREDLVSGRLRWTDLTPPESLAHEREQILPQLELTGSVQPFEKEYIHKDGHRVPVLVGAAAFDDEHRRGVAFVVDMTERKRAEDELRRSRQYLAEAQKVSHTGSWAWCPASKAMLYWSEECYRILGYYPAQGMPSFASALERFHPEDRPGILEKLVRYVRDGVEFEVECRLLLPGGNVRYIRILAHPVLAASGDLVEYIGTVIDVTEQKRAEEEREEHLWFLECMDRINRAMQRTNEVEGMTRGVLEEALAIFNCDRAWLVYPCDPDAPTCRAVMEHTHPDYPGAFALGQELPVDARAAESLHDMLHAPGAVVDPGIPPEIRHRFNILSTIAIAVRPRGERPYLFGLHQCSHLRSWTTVERRLFEEIGRRLEDALTSALAHRNLLVSEDALRTSEERFRTLVDHATDAIFLYDQEGIVLDVNGQACEALGYTREELIGRHTCQFDCDITSEKSQWIKKRLQEVGSVTFNGRHQRKDGSLFPVEVRARAFNRGGRLFAIALVSDITDRRRREQRLLAEFRVAHTLSEAGSLEEAVPRILRETCEALEWDCGAYWRVDPEAGVLACVQTWPSATFARAGSELVSRTTGLGMGLPGQVWLSGAPICIPDMALNREFQRTESAAKGGLHAASAFPITLKSGVVGVIEFFSREVRDADPEFLQMMTAVGCQVGQFIERTRAEDALRHAREELAQASRMATVAELSASIAHEINQPLQAVVAHGQACRRWLAATPPDIDKARLSAEAIVHDGKATAEVISRIRALFKRTAPAKVELDINQLILQVCTLMAVDIQANVISLETQLAQDVPLIRADAVQIQQVIVNLVRNAIEALSATVELPKSLLICSRRDGDNVVVVNVQDEGVGLANLGTVFEPFITTKETGMGMGLAICRSIVEAHAGRIWVVRNKVRGVTFSFSLPSETSDAT</sequence>
<dbReference type="InterPro" id="IPR011990">
    <property type="entry name" value="TPR-like_helical_dom_sf"/>
</dbReference>
<dbReference type="PRINTS" id="PR00344">
    <property type="entry name" value="BCTRLSENSOR"/>
</dbReference>
<dbReference type="SMART" id="SM00086">
    <property type="entry name" value="PAC"/>
    <property type="match status" value="3"/>
</dbReference>
<dbReference type="Gene3D" id="3.30.450.40">
    <property type="match status" value="3"/>
</dbReference>
<dbReference type="InterPro" id="IPR005467">
    <property type="entry name" value="His_kinase_dom"/>
</dbReference>
<feature type="domain" description="PAS" evidence="6">
    <location>
        <begin position="1565"/>
        <end position="1613"/>
    </location>
</feature>
<dbReference type="EMBL" id="AHJE01000019">
    <property type="protein sequence ID" value="EHP43409.1"/>
    <property type="molecule type" value="Genomic_DNA"/>
</dbReference>
<evidence type="ECO:0000259" key="7">
    <source>
        <dbReference type="PROSITE" id="PS50113"/>
    </source>
</evidence>
<dbReference type="Pfam" id="PF13185">
    <property type="entry name" value="GAF_2"/>
    <property type="match status" value="1"/>
</dbReference>
<dbReference type="NCBIfam" id="TIGR00229">
    <property type="entry name" value="sensory_box"/>
    <property type="match status" value="2"/>
</dbReference>
<name>H1S243_9BURK</name>
<gene>
    <name evidence="8" type="ORF">OR16_08757</name>
</gene>
<protein>
    <recommendedName>
        <fullName evidence="2">histidine kinase</fullName>
        <ecNumber evidence="2">2.7.13.3</ecNumber>
    </recommendedName>
</protein>
<feature type="domain" description="Protein kinase" evidence="4">
    <location>
        <begin position="1"/>
        <end position="210"/>
    </location>
</feature>
<evidence type="ECO:0000313" key="8">
    <source>
        <dbReference type="EMBL" id="EHP43409.1"/>
    </source>
</evidence>
<dbReference type="InterPro" id="IPR000700">
    <property type="entry name" value="PAS-assoc_C"/>
</dbReference>
<keyword evidence="8" id="KW-0418">Kinase</keyword>
<dbReference type="InterPro" id="IPR035965">
    <property type="entry name" value="PAS-like_dom_sf"/>
</dbReference>
<dbReference type="Gene3D" id="3.30.565.10">
    <property type="entry name" value="Histidine kinase-like ATPase, C-terminal domain"/>
    <property type="match status" value="1"/>
</dbReference>
<dbReference type="CDD" id="cd14014">
    <property type="entry name" value="STKc_PknB_like"/>
    <property type="match status" value="1"/>
</dbReference>
<dbReference type="PROSITE" id="PS50109">
    <property type="entry name" value="HIS_KIN"/>
    <property type="match status" value="1"/>
</dbReference>